<reference evidence="1" key="1">
    <citation type="journal article" date="2015" name="Nature">
        <title>Complex archaea that bridge the gap between prokaryotes and eukaryotes.</title>
        <authorList>
            <person name="Spang A."/>
            <person name="Saw J.H."/>
            <person name="Jorgensen S.L."/>
            <person name="Zaremba-Niedzwiedzka K."/>
            <person name="Martijn J."/>
            <person name="Lind A.E."/>
            <person name="van Eijk R."/>
            <person name="Schleper C."/>
            <person name="Guy L."/>
            <person name="Ettema T.J."/>
        </authorList>
    </citation>
    <scope>NUCLEOTIDE SEQUENCE</scope>
</reference>
<evidence type="ECO:0000313" key="1">
    <source>
        <dbReference type="EMBL" id="KKL24507.1"/>
    </source>
</evidence>
<accession>A0A0F9CDN1</accession>
<comment type="caution">
    <text evidence="1">The sequence shown here is derived from an EMBL/GenBank/DDBJ whole genome shotgun (WGS) entry which is preliminary data.</text>
</comment>
<dbReference type="EMBL" id="LAZR01036567">
    <property type="protein sequence ID" value="KKL24507.1"/>
    <property type="molecule type" value="Genomic_DNA"/>
</dbReference>
<name>A0A0F9CDN1_9ZZZZ</name>
<organism evidence="1">
    <name type="scientific">marine sediment metagenome</name>
    <dbReference type="NCBI Taxonomy" id="412755"/>
    <lineage>
        <taxon>unclassified sequences</taxon>
        <taxon>metagenomes</taxon>
        <taxon>ecological metagenomes</taxon>
    </lineage>
</organism>
<proteinExistence type="predicted"/>
<gene>
    <name evidence="1" type="ORF">LCGC14_2414570</name>
</gene>
<dbReference type="AlphaFoldDB" id="A0A0F9CDN1"/>
<sequence length="21" mass="2362">MTYHERTRLCFAAVLLGAGHD</sequence>
<protein>
    <submittedName>
        <fullName evidence="1">Uncharacterized protein</fullName>
    </submittedName>
</protein>
<feature type="non-terminal residue" evidence="1">
    <location>
        <position position="21"/>
    </location>
</feature>